<organism evidence="1 2">
    <name type="scientific">Methylobacterium jeotgali</name>
    <dbReference type="NCBI Taxonomy" id="381630"/>
    <lineage>
        <taxon>Bacteria</taxon>
        <taxon>Pseudomonadati</taxon>
        <taxon>Pseudomonadota</taxon>
        <taxon>Alphaproteobacteria</taxon>
        <taxon>Hyphomicrobiales</taxon>
        <taxon>Methylobacteriaceae</taxon>
        <taxon>Methylobacterium</taxon>
    </lineage>
</organism>
<name>A0ABQ4SYL5_9HYPH</name>
<accession>A0ABQ4SYL5</accession>
<protein>
    <submittedName>
        <fullName evidence="1">Uncharacterized protein</fullName>
    </submittedName>
</protein>
<dbReference type="Proteomes" id="UP001055102">
    <property type="component" value="Unassembled WGS sequence"/>
</dbReference>
<keyword evidence="2" id="KW-1185">Reference proteome</keyword>
<sequence>MEAGEQPLAETVRRAAAEARRLAAAAEPGPGVADRLPFAMLARFDAEIRGALERDPRIEDERDRVLVLAVRLGEAPAEEAGTVEAARAGVIDAVDYLEQAVLRFGIVSRQGARAGGGTAGSPVAKRA</sequence>
<dbReference type="EMBL" id="BPQR01000048">
    <property type="protein sequence ID" value="GJE07585.1"/>
    <property type="molecule type" value="Genomic_DNA"/>
</dbReference>
<reference evidence="1" key="2">
    <citation type="submission" date="2021-08" db="EMBL/GenBank/DDBJ databases">
        <authorList>
            <person name="Tani A."/>
            <person name="Ola A."/>
            <person name="Ogura Y."/>
            <person name="Katsura K."/>
            <person name="Hayashi T."/>
        </authorList>
    </citation>
    <scope>NUCLEOTIDE SEQUENCE</scope>
    <source>
        <strain evidence="1">LMG 23639</strain>
    </source>
</reference>
<dbReference type="RefSeq" id="WP_238276835.1">
    <property type="nucleotide sequence ID" value="NZ_BPQR01000048.1"/>
</dbReference>
<gene>
    <name evidence="1" type="ORF">AOPFMNJM_2914</name>
</gene>
<evidence type="ECO:0000313" key="1">
    <source>
        <dbReference type="EMBL" id="GJE07585.1"/>
    </source>
</evidence>
<evidence type="ECO:0000313" key="2">
    <source>
        <dbReference type="Proteomes" id="UP001055102"/>
    </source>
</evidence>
<comment type="caution">
    <text evidence="1">The sequence shown here is derived from an EMBL/GenBank/DDBJ whole genome shotgun (WGS) entry which is preliminary data.</text>
</comment>
<reference evidence="1" key="1">
    <citation type="journal article" date="2021" name="Front. Microbiol.">
        <title>Comprehensive Comparative Genomics and Phenotyping of Methylobacterium Species.</title>
        <authorList>
            <person name="Alessa O."/>
            <person name="Ogura Y."/>
            <person name="Fujitani Y."/>
            <person name="Takami H."/>
            <person name="Hayashi T."/>
            <person name="Sahin N."/>
            <person name="Tani A."/>
        </authorList>
    </citation>
    <scope>NUCLEOTIDE SEQUENCE</scope>
    <source>
        <strain evidence="1">LMG 23639</strain>
    </source>
</reference>
<proteinExistence type="predicted"/>